<evidence type="ECO:0000256" key="1">
    <source>
        <dbReference type="ARBA" id="ARBA00005696"/>
    </source>
</evidence>
<evidence type="ECO:0000256" key="2">
    <source>
        <dbReference type="ARBA" id="ARBA00021099"/>
    </source>
</evidence>
<evidence type="ECO:0000256" key="3">
    <source>
        <dbReference type="ARBA" id="ARBA00022679"/>
    </source>
</evidence>
<proteinExistence type="inferred from homology"/>
<dbReference type="Pfam" id="PF03987">
    <property type="entry name" value="Autophagy_act_C"/>
    <property type="match status" value="1"/>
</dbReference>
<keyword evidence="3" id="KW-0808">Transferase</keyword>
<dbReference type="OrthoDB" id="4089664at2759"/>
<evidence type="ECO:0000313" key="8">
    <source>
        <dbReference type="EMBL" id="KIV78083.1"/>
    </source>
</evidence>
<evidence type="ECO:0000313" key="9">
    <source>
        <dbReference type="Proteomes" id="UP000053599"/>
    </source>
</evidence>
<keyword evidence="5" id="KW-0653">Protein transport</keyword>
<dbReference type="GO" id="GO:0061651">
    <property type="term" value="F:Atg12 conjugating enzyme activity"/>
    <property type="evidence" value="ECO:0007669"/>
    <property type="project" value="TreeGrafter"/>
</dbReference>
<dbReference type="InterPro" id="IPR007135">
    <property type="entry name" value="Atg3/Atg10"/>
</dbReference>
<organism evidence="8 9">
    <name type="scientific">Exophiala sideris</name>
    <dbReference type="NCBI Taxonomy" id="1016849"/>
    <lineage>
        <taxon>Eukaryota</taxon>
        <taxon>Fungi</taxon>
        <taxon>Dikarya</taxon>
        <taxon>Ascomycota</taxon>
        <taxon>Pezizomycotina</taxon>
        <taxon>Eurotiomycetes</taxon>
        <taxon>Chaetothyriomycetidae</taxon>
        <taxon>Chaetothyriales</taxon>
        <taxon>Herpotrichiellaceae</taxon>
        <taxon>Exophiala</taxon>
    </lineage>
</organism>
<evidence type="ECO:0000256" key="4">
    <source>
        <dbReference type="ARBA" id="ARBA00022786"/>
    </source>
</evidence>
<protein>
    <recommendedName>
        <fullName evidence="2">Ubiquitin-like-conjugating enzyme ATG10</fullName>
    </recommendedName>
    <alternativeName>
        <fullName evidence="7">Autophagy-related protein 10</fullName>
    </alternativeName>
</protein>
<name>A0A0D1YT86_9EURO</name>
<dbReference type="PANTHER" id="PTHR14957">
    <property type="entry name" value="UBIQUITIN-LIKE-CONJUGATING ENZYME ATG10"/>
    <property type="match status" value="1"/>
</dbReference>
<keyword evidence="6" id="KW-0072">Autophagy</keyword>
<evidence type="ECO:0000256" key="7">
    <source>
        <dbReference type="ARBA" id="ARBA00029833"/>
    </source>
</evidence>
<keyword evidence="4" id="KW-0833">Ubl conjugation pathway</keyword>
<dbReference type="Proteomes" id="UP000053599">
    <property type="component" value="Unassembled WGS sequence"/>
</dbReference>
<reference evidence="8 9" key="1">
    <citation type="submission" date="2015-01" db="EMBL/GenBank/DDBJ databases">
        <title>The Genome Sequence of Exophiala sideris CBS121828.</title>
        <authorList>
            <consortium name="The Broad Institute Genomics Platform"/>
            <person name="Cuomo C."/>
            <person name="de Hoog S."/>
            <person name="Gorbushina A."/>
            <person name="Stielow B."/>
            <person name="Teixiera M."/>
            <person name="Abouelleil A."/>
            <person name="Chapman S.B."/>
            <person name="Priest M."/>
            <person name="Young S.K."/>
            <person name="Wortman J."/>
            <person name="Nusbaum C."/>
            <person name="Birren B."/>
        </authorList>
    </citation>
    <scope>NUCLEOTIDE SEQUENCE [LARGE SCALE GENOMIC DNA]</scope>
    <source>
        <strain evidence="8 9">CBS 121828</strain>
    </source>
</reference>
<dbReference type="GO" id="GO:0015031">
    <property type="term" value="P:protein transport"/>
    <property type="evidence" value="ECO:0007669"/>
    <property type="project" value="UniProtKB-KW"/>
</dbReference>
<dbReference type="EMBL" id="KN846954">
    <property type="protein sequence ID" value="KIV78083.1"/>
    <property type="molecule type" value="Genomic_DNA"/>
</dbReference>
<gene>
    <name evidence="8" type="ORF">PV11_09841</name>
</gene>
<dbReference type="STRING" id="1016849.A0A0D1YT86"/>
<dbReference type="PANTHER" id="PTHR14957:SF1">
    <property type="entry name" value="UBIQUITIN-LIKE-CONJUGATING ENZYME ATG10"/>
    <property type="match status" value="1"/>
</dbReference>
<dbReference type="GO" id="GO:0005829">
    <property type="term" value="C:cytosol"/>
    <property type="evidence" value="ECO:0007669"/>
    <property type="project" value="TreeGrafter"/>
</dbReference>
<accession>A0A0D1YT86</accession>
<dbReference type="GO" id="GO:0000422">
    <property type="term" value="P:autophagy of mitochondrion"/>
    <property type="evidence" value="ECO:0007669"/>
    <property type="project" value="TreeGrafter"/>
</dbReference>
<dbReference type="AlphaFoldDB" id="A0A0D1YT86"/>
<keyword evidence="5" id="KW-0813">Transport</keyword>
<evidence type="ECO:0000256" key="5">
    <source>
        <dbReference type="ARBA" id="ARBA00022927"/>
    </source>
</evidence>
<dbReference type="GO" id="GO:0000045">
    <property type="term" value="P:autophagosome assembly"/>
    <property type="evidence" value="ECO:0007669"/>
    <property type="project" value="TreeGrafter"/>
</dbReference>
<dbReference type="GO" id="GO:0032446">
    <property type="term" value="P:protein modification by small protein conjugation"/>
    <property type="evidence" value="ECO:0007669"/>
    <property type="project" value="TreeGrafter"/>
</dbReference>
<dbReference type="HOGENOM" id="CLU_072332_0_2_1"/>
<comment type="similarity">
    <text evidence="1">Belongs to the ATG10 family.</text>
</comment>
<sequence>MEASAKQMMSLQAFPSITEDEFEAACKALEDRSFDKLDDTDWLSVRWSGKDLTIKQRRAIHSLEQKALDEDGEVDGLAEDSCPAEILLSKPLSESLIVDFSITLSPVYRVPVLYFSRQHTSNDSRLSLDQVYDWLIPWTSHTPLRNTGVMGGISMGYHPVSDQPAFFIHPCNTPEALSALRPGANLTPEGYLILWLGLIGSSVGLHIPSELLA</sequence>
<evidence type="ECO:0000256" key="6">
    <source>
        <dbReference type="ARBA" id="ARBA00023006"/>
    </source>
</evidence>
<dbReference type="Gene3D" id="3.30.1460.50">
    <property type="match status" value="1"/>
</dbReference>